<dbReference type="InterPro" id="IPR000866">
    <property type="entry name" value="AhpC/TSA"/>
</dbReference>
<name>A0ABP8FZ67_9SPHI</name>
<protein>
    <recommendedName>
        <fullName evidence="3">Thioredoxin domain-containing protein</fullName>
    </recommendedName>
</protein>
<organism evidence="4 5">
    <name type="scientific">Mucilaginibacter gynuensis</name>
    <dbReference type="NCBI Taxonomy" id="1302236"/>
    <lineage>
        <taxon>Bacteria</taxon>
        <taxon>Pseudomonadati</taxon>
        <taxon>Bacteroidota</taxon>
        <taxon>Sphingobacteriia</taxon>
        <taxon>Sphingobacteriales</taxon>
        <taxon>Sphingobacteriaceae</taxon>
        <taxon>Mucilaginibacter</taxon>
    </lineage>
</organism>
<dbReference type="InterPro" id="IPR050553">
    <property type="entry name" value="Thioredoxin_ResA/DsbE_sf"/>
</dbReference>
<feature type="signal peptide" evidence="2">
    <location>
        <begin position="1"/>
        <end position="21"/>
    </location>
</feature>
<comment type="caution">
    <text evidence="4">The sequence shown here is derived from an EMBL/GenBank/DDBJ whole genome shotgun (WGS) entry which is preliminary data.</text>
</comment>
<dbReference type="InterPro" id="IPR013766">
    <property type="entry name" value="Thioredoxin_domain"/>
</dbReference>
<evidence type="ECO:0000313" key="4">
    <source>
        <dbReference type="EMBL" id="GAA4314019.1"/>
    </source>
</evidence>
<dbReference type="PROSITE" id="PS51352">
    <property type="entry name" value="THIOREDOXIN_2"/>
    <property type="match status" value="1"/>
</dbReference>
<dbReference type="Proteomes" id="UP001500582">
    <property type="component" value="Unassembled WGS sequence"/>
</dbReference>
<dbReference type="PROSITE" id="PS00194">
    <property type="entry name" value="THIOREDOXIN_1"/>
    <property type="match status" value="1"/>
</dbReference>
<evidence type="ECO:0000256" key="2">
    <source>
        <dbReference type="SAM" id="SignalP"/>
    </source>
</evidence>
<accession>A0ABP8FZ67</accession>
<evidence type="ECO:0000256" key="1">
    <source>
        <dbReference type="ARBA" id="ARBA00023284"/>
    </source>
</evidence>
<dbReference type="CDD" id="cd02966">
    <property type="entry name" value="TlpA_like_family"/>
    <property type="match status" value="1"/>
</dbReference>
<dbReference type="InterPro" id="IPR017937">
    <property type="entry name" value="Thioredoxin_CS"/>
</dbReference>
<dbReference type="PANTHER" id="PTHR42852">
    <property type="entry name" value="THIOL:DISULFIDE INTERCHANGE PROTEIN DSBE"/>
    <property type="match status" value="1"/>
</dbReference>
<dbReference type="PANTHER" id="PTHR42852:SF17">
    <property type="entry name" value="THIOREDOXIN-LIKE PROTEIN HI_1115"/>
    <property type="match status" value="1"/>
</dbReference>
<dbReference type="SUPFAM" id="SSF52833">
    <property type="entry name" value="Thioredoxin-like"/>
    <property type="match status" value="1"/>
</dbReference>
<sequence>MKSYKLLSLIPLLVAAQSSFAQTTDHLKLSTATPAAGQKVSFTYDPAGTPVAGEKPEALVYFLDNKTYPVGDIDLKTEGNILKGEFTIPAVAKAFFIKISSGEKVDDNGAKGYVYPVYKGAKPVEGAYASEAYLIQSGMGGYFAKIGPDNDKVASLYKQEFALYPASEREYRNNYMMFLLNAKDAPTKALAEAKMAELKKSTNEKDLMTQAFLFSRQRKTAQADSVNAIIKAKYPKGDFVKGELGIDFNTEKNLAKKDSLYKAYIAQYPEKKDEKNSIQDNFRVQLASAALKAGDYEAYKKWASLVKNKASLATPLNSAAWDLALKGEKLEVAADLSKQSLDILNAEYNSGEGAMYASPKQAKLNNRSSYYNDADTYAFILFKQGKFADALKYQQEVYDNNKTPDVEITEHYVQILGANGQNDKVIDIASKSITNGKSSAILKEELKKAYAKVKGEKGYEEYLASLENASKEKLRADLAKQMINEPAPKFALKDLSGKTVSLADLKGKVVVVDFWATWCGPCKASFPGMQMAVTKFKEDANVQFLFVDTWENGDNFLPGVKKFIDDNKYTFEVLIDDKTAEGKHGKVVSEFKVDGIPTKFIIDKNGNIRFKVVGFSGSSEAIVEEVSNMIEMTGNPEAVKAAPKVSMN</sequence>
<dbReference type="EMBL" id="BAABFT010000002">
    <property type="protein sequence ID" value="GAA4314019.1"/>
    <property type="molecule type" value="Genomic_DNA"/>
</dbReference>
<dbReference type="RefSeq" id="WP_345209908.1">
    <property type="nucleotide sequence ID" value="NZ_BAABFT010000002.1"/>
</dbReference>
<dbReference type="InterPro" id="IPR036249">
    <property type="entry name" value="Thioredoxin-like_sf"/>
</dbReference>
<dbReference type="Pfam" id="PF00578">
    <property type="entry name" value="AhpC-TSA"/>
    <property type="match status" value="1"/>
</dbReference>
<feature type="chain" id="PRO_5047124461" description="Thioredoxin domain-containing protein" evidence="2">
    <location>
        <begin position="22"/>
        <end position="648"/>
    </location>
</feature>
<keyword evidence="5" id="KW-1185">Reference proteome</keyword>
<keyword evidence="2" id="KW-0732">Signal</keyword>
<dbReference type="Gene3D" id="3.40.30.10">
    <property type="entry name" value="Glutaredoxin"/>
    <property type="match status" value="1"/>
</dbReference>
<evidence type="ECO:0000259" key="3">
    <source>
        <dbReference type="PROSITE" id="PS51352"/>
    </source>
</evidence>
<evidence type="ECO:0000313" key="5">
    <source>
        <dbReference type="Proteomes" id="UP001500582"/>
    </source>
</evidence>
<keyword evidence="1" id="KW-0676">Redox-active center</keyword>
<reference evidence="5" key="1">
    <citation type="journal article" date="2019" name="Int. J. Syst. Evol. Microbiol.">
        <title>The Global Catalogue of Microorganisms (GCM) 10K type strain sequencing project: providing services to taxonomists for standard genome sequencing and annotation.</title>
        <authorList>
            <consortium name="The Broad Institute Genomics Platform"/>
            <consortium name="The Broad Institute Genome Sequencing Center for Infectious Disease"/>
            <person name="Wu L."/>
            <person name="Ma J."/>
        </authorList>
    </citation>
    <scope>NUCLEOTIDE SEQUENCE [LARGE SCALE GENOMIC DNA]</scope>
    <source>
        <strain evidence="5">JCM 17705</strain>
    </source>
</reference>
<proteinExistence type="predicted"/>
<gene>
    <name evidence="4" type="ORF">GCM10023149_10010</name>
</gene>
<feature type="domain" description="Thioredoxin" evidence="3">
    <location>
        <begin position="481"/>
        <end position="635"/>
    </location>
</feature>